<dbReference type="Proteomes" id="UP001610446">
    <property type="component" value="Unassembled WGS sequence"/>
</dbReference>
<keyword evidence="3" id="KW-1185">Reference proteome</keyword>
<proteinExistence type="predicted"/>
<organism evidence="2 3">
    <name type="scientific">Aspergillus pseudoustus</name>
    <dbReference type="NCBI Taxonomy" id="1810923"/>
    <lineage>
        <taxon>Eukaryota</taxon>
        <taxon>Fungi</taxon>
        <taxon>Dikarya</taxon>
        <taxon>Ascomycota</taxon>
        <taxon>Pezizomycotina</taxon>
        <taxon>Eurotiomycetes</taxon>
        <taxon>Eurotiomycetidae</taxon>
        <taxon>Eurotiales</taxon>
        <taxon>Aspergillaceae</taxon>
        <taxon>Aspergillus</taxon>
        <taxon>Aspergillus subgen. Nidulantes</taxon>
    </lineage>
</organism>
<sequence>MGGDPAPNRALRSNNALPNQPPSAYKVFTEIRASLLSNDRTEVEVRNLPSSIGSIVFDALSEDKDVEERLPRMTYDAHTSTFFARNMPTKIHDVPQMWLSNEISKMQAAKFLSDDERDNFDTTVGTTFNDFVAPYTNSRKEPDWALIPITDKLPSVVLESGWSDNWPKLLQAMRLWLEGGRPNVQLVFLFNWGKRTNNSVAGEVRVYERTLPGATNERFRASIFPIPQGGPGGIPLTRAEMFGVSGVLPGRNATDRWHLSLTRLREIADRWVRAMGLTPVS</sequence>
<comment type="caution">
    <text evidence="2">The sequence shown here is derived from an EMBL/GenBank/DDBJ whole genome shotgun (WGS) entry which is preliminary data.</text>
</comment>
<evidence type="ECO:0000313" key="2">
    <source>
        <dbReference type="EMBL" id="KAL2855314.1"/>
    </source>
</evidence>
<feature type="region of interest" description="Disordered" evidence="1">
    <location>
        <begin position="1"/>
        <end position="22"/>
    </location>
</feature>
<protein>
    <submittedName>
        <fullName evidence="2">Uncharacterized protein</fullName>
    </submittedName>
</protein>
<reference evidence="2 3" key="1">
    <citation type="submission" date="2024-07" db="EMBL/GenBank/DDBJ databases">
        <title>Section-level genome sequencing and comparative genomics of Aspergillus sections Usti and Cavernicolus.</title>
        <authorList>
            <consortium name="Lawrence Berkeley National Laboratory"/>
            <person name="Nybo J.L."/>
            <person name="Vesth T.C."/>
            <person name="Theobald S."/>
            <person name="Frisvad J.C."/>
            <person name="Larsen T.O."/>
            <person name="Kjaerboelling I."/>
            <person name="Rothschild-Mancinelli K."/>
            <person name="Lyhne E.K."/>
            <person name="Kogle M.E."/>
            <person name="Barry K."/>
            <person name="Clum A."/>
            <person name="Na H."/>
            <person name="Ledsgaard L."/>
            <person name="Lin J."/>
            <person name="Lipzen A."/>
            <person name="Kuo A."/>
            <person name="Riley R."/>
            <person name="Mondo S."/>
            <person name="Labutti K."/>
            <person name="Haridas S."/>
            <person name="Pangalinan J."/>
            <person name="Salamov A.A."/>
            <person name="Simmons B.A."/>
            <person name="Magnuson J.K."/>
            <person name="Chen J."/>
            <person name="Drula E."/>
            <person name="Henrissat B."/>
            <person name="Wiebenga A."/>
            <person name="Lubbers R.J."/>
            <person name="Gomes A.C."/>
            <person name="Makela M.R."/>
            <person name="Stajich J."/>
            <person name="Grigoriev I.V."/>
            <person name="Mortensen U.H."/>
            <person name="De Vries R.P."/>
            <person name="Baker S.E."/>
            <person name="Andersen M.R."/>
        </authorList>
    </citation>
    <scope>NUCLEOTIDE SEQUENCE [LARGE SCALE GENOMIC DNA]</scope>
    <source>
        <strain evidence="2 3">CBS 123904</strain>
    </source>
</reference>
<gene>
    <name evidence="2" type="ORF">BJY01DRAFT_10305</name>
</gene>
<accession>A0ABR4KU27</accession>
<evidence type="ECO:0000313" key="3">
    <source>
        <dbReference type="Proteomes" id="UP001610446"/>
    </source>
</evidence>
<evidence type="ECO:0000256" key="1">
    <source>
        <dbReference type="SAM" id="MobiDB-lite"/>
    </source>
</evidence>
<dbReference type="EMBL" id="JBFXLU010000011">
    <property type="protein sequence ID" value="KAL2855314.1"/>
    <property type="molecule type" value="Genomic_DNA"/>
</dbReference>
<name>A0ABR4KU27_9EURO</name>